<reference evidence="2" key="1">
    <citation type="submission" date="2011-04" db="EMBL/GenBank/DDBJ databases">
        <title>Evolution of plant cell wall degrading machinery underlies the functional diversity of forest fungi.</title>
        <authorList>
            <consortium name="US DOE Joint Genome Institute (JGI-PGF)"/>
            <person name="Eastwood D.C."/>
            <person name="Floudas D."/>
            <person name="Binder M."/>
            <person name="Majcherczyk A."/>
            <person name="Schneider P."/>
            <person name="Aerts A."/>
            <person name="Asiegbu F.O."/>
            <person name="Baker S.E."/>
            <person name="Barry K."/>
            <person name="Bendiksby M."/>
            <person name="Blumentritt M."/>
            <person name="Coutinho P.M."/>
            <person name="Cullen D."/>
            <person name="Cullen D."/>
            <person name="Gathman A."/>
            <person name="Goodell B."/>
            <person name="Henrissat B."/>
            <person name="Ihrmark K."/>
            <person name="Kauserud H."/>
            <person name="Kohler A."/>
            <person name="LaButti K."/>
            <person name="Lapidus A."/>
            <person name="Lavin J.L."/>
            <person name="Lee Y.-H."/>
            <person name="Lindquist E."/>
            <person name="Lilly W."/>
            <person name="Lucas S."/>
            <person name="Morin E."/>
            <person name="Murat C."/>
            <person name="Oguiza J.A."/>
            <person name="Park J."/>
            <person name="Pisabarro A.G."/>
            <person name="Riley R."/>
            <person name="Rosling A."/>
            <person name="Salamov A."/>
            <person name="Schmidt O."/>
            <person name="Schmutz J."/>
            <person name="Skrede I."/>
            <person name="Stenlid J."/>
            <person name="Wiebenga A."/>
            <person name="Xie X."/>
            <person name="Kues U."/>
            <person name="Hibbett D.S."/>
            <person name="Hoffmeister D."/>
            <person name="Hogberg N."/>
            <person name="Martin F."/>
            <person name="Grigoriev I.V."/>
            <person name="Watkinson S.C."/>
        </authorList>
    </citation>
    <scope>NUCLEOTIDE SEQUENCE</scope>
    <source>
        <strain evidence="2">S7.9</strain>
    </source>
</reference>
<dbReference type="AlphaFoldDB" id="F8NUA5"/>
<organism>
    <name type="scientific">Serpula lacrymans var. lacrymans (strain S7.9)</name>
    <name type="common">Dry rot fungus</name>
    <dbReference type="NCBI Taxonomy" id="578457"/>
    <lineage>
        <taxon>Eukaryota</taxon>
        <taxon>Fungi</taxon>
        <taxon>Dikarya</taxon>
        <taxon>Basidiomycota</taxon>
        <taxon>Agaricomycotina</taxon>
        <taxon>Agaricomycetes</taxon>
        <taxon>Agaricomycetidae</taxon>
        <taxon>Boletales</taxon>
        <taxon>Coniophorineae</taxon>
        <taxon>Serpulaceae</taxon>
        <taxon>Serpula</taxon>
    </lineage>
</organism>
<name>F8NUA5_SERL9</name>
<dbReference type="HOGENOM" id="CLU_2387531_0_0_1"/>
<dbReference type="RefSeq" id="XP_007317301.1">
    <property type="nucleotide sequence ID" value="XM_007317239.1"/>
</dbReference>
<protein>
    <submittedName>
        <fullName evidence="2">Uncharacterized protein</fullName>
    </submittedName>
</protein>
<feature type="compositionally biased region" description="Polar residues" evidence="1">
    <location>
        <begin position="13"/>
        <end position="22"/>
    </location>
</feature>
<dbReference type="EMBL" id="GL945433">
    <property type="protein sequence ID" value="EGO25179.1"/>
    <property type="molecule type" value="Genomic_DNA"/>
</dbReference>
<evidence type="ECO:0000256" key="1">
    <source>
        <dbReference type="SAM" id="MobiDB-lite"/>
    </source>
</evidence>
<evidence type="ECO:0000313" key="2">
    <source>
        <dbReference type="EMBL" id="EGO25179.1"/>
    </source>
</evidence>
<dbReference type="KEGG" id="sla:SERLADRAFT_464937"/>
<dbReference type="OrthoDB" id="437889at2759"/>
<dbReference type="Proteomes" id="UP000008064">
    <property type="component" value="Unassembled WGS sequence"/>
</dbReference>
<feature type="region of interest" description="Disordered" evidence="1">
    <location>
        <begin position="1"/>
        <end position="80"/>
    </location>
</feature>
<gene>
    <name evidence="2" type="ORF">SERLADRAFT_464937</name>
</gene>
<sequence>MSVTIENIPVDANSRSPLPRSSATHEEHPQASSADPSSPKPDEKASPTTTVPEVNVNGEPIHSPRPSTGSNGTDDETVWGSNFWVTLVDPQVRI</sequence>
<accession>F8NUA5</accession>
<dbReference type="GeneID" id="18818824"/>
<proteinExistence type="predicted"/>